<evidence type="ECO:0000313" key="3">
    <source>
        <dbReference type="Proteomes" id="UP000314616"/>
    </source>
</evidence>
<proteinExistence type="predicted"/>
<keyword evidence="1" id="KW-0472">Membrane</keyword>
<dbReference type="Proteomes" id="UP000314616">
    <property type="component" value="Chromosome"/>
</dbReference>
<feature type="transmembrane region" description="Helical" evidence="1">
    <location>
        <begin position="46"/>
        <end position="62"/>
    </location>
</feature>
<dbReference type="KEGG" id="gyu:FE374_16675"/>
<dbReference type="EMBL" id="CP040915">
    <property type="protein sequence ID" value="QDC26797.1"/>
    <property type="molecule type" value="Genomic_DNA"/>
</dbReference>
<sequence length="112" mass="11563">MLANAQVLLFLVLALVLFGIEAWALIDCARRPAGAFLAAGKRTKNFWLVLTAAAAVVGFIAVPPPLGLGLLGGGFLQFFAVIPAGVYLADVRPAVSNYGGGRRPPRSGGGGW</sequence>
<evidence type="ECO:0000313" key="2">
    <source>
        <dbReference type="EMBL" id="QDC26797.1"/>
    </source>
</evidence>
<dbReference type="AlphaFoldDB" id="A0A5B8C9I8"/>
<keyword evidence="1" id="KW-0812">Transmembrane</keyword>
<keyword evidence="1" id="KW-1133">Transmembrane helix</keyword>
<reference evidence="2 3" key="1">
    <citation type="submission" date="2019-05" db="EMBL/GenBank/DDBJ databases">
        <title>Georgenia *** sp. nov., and Georgenia *** sp. nov., isolated from the intestinal contents of plateau pika (Ochotona curzoniae) in the Qinghai-Tibet plateau of China.</title>
        <authorList>
            <person name="Tian Z."/>
        </authorList>
    </citation>
    <scope>NUCLEOTIDE SEQUENCE [LARGE SCALE GENOMIC DNA]</scope>
    <source>
        <strain evidence="2 3">Z443</strain>
    </source>
</reference>
<accession>A0A5B8C9I8</accession>
<evidence type="ECO:0000256" key="1">
    <source>
        <dbReference type="SAM" id="Phobius"/>
    </source>
</evidence>
<name>A0A5B8C9I8_9MICO</name>
<protein>
    <submittedName>
        <fullName evidence="2">DUF2516 family protein</fullName>
    </submittedName>
</protein>
<dbReference type="OrthoDB" id="4774469at2"/>
<feature type="transmembrane region" description="Helical" evidence="1">
    <location>
        <begin position="6"/>
        <end position="26"/>
    </location>
</feature>
<dbReference type="InterPro" id="IPR019662">
    <property type="entry name" value="DUF2516"/>
</dbReference>
<organism evidence="2 3">
    <name type="scientific">Georgenia yuyongxinii</name>
    <dbReference type="NCBI Taxonomy" id="2589797"/>
    <lineage>
        <taxon>Bacteria</taxon>
        <taxon>Bacillati</taxon>
        <taxon>Actinomycetota</taxon>
        <taxon>Actinomycetes</taxon>
        <taxon>Micrococcales</taxon>
        <taxon>Bogoriellaceae</taxon>
        <taxon>Georgenia</taxon>
    </lineage>
</organism>
<feature type="transmembrane region" description="Helical" evidence="1">
    <location>
        <begin position="68"/>
        <end position="89"/>
    </location>
</feature>
<gene>
    <name evidence="2" type="ORF">FE374_16675</name>
</gene>
<dbReference type="Pfam" id="PF10724">
    <property type="entry name" value="DUF2516"/>
    <property type="match status" value="1"/>
</dbReference>